<name>A0A0P6W900_9HYPH</name>
<evidence type="ECO:0000259" key="2">
    <source>
        <dbReference type="PROSITE" id="PS50234"/>
    </source>
</evidence>
<dbReference type="RefSeq" id="WP_054359920.1">
    <property type="nucleotide sequence ID" value="NZ_LJYW01000001.1"/>
</dbReference>
<feature type="domain" description="VWFA" evidence="2">
    <location>
        <begin position="34"/>
        <end position="214"/>
    </location>
</feature>
<gene>
    <name evidence="3" type="ORF">ABB55_17345</name>
</gene>
<reference evidence="3 4" key="1">
    <citation type="submission" date="2015-09" db="EMBL/GenBank/DDBJ databases">
        <authorList>
            <person name="Jackson K.R."/>
            <person name="Lunt B.L."/>
            <person name="Fisher J.N.B."/>
            <person name="Gardner A.V."/>
            <person name="Bailey M.E."/>
            <person name="Deus L.M."/>
            <person name="Earl A.S."/>
            <person name="Gibby P.D."/>
            <person name="Hartmann K.A."/>
            <person name="Liu J.E."/>
            <person name="Manci A.M."/>
            <person name="Nielsen D.A."/>
            <person name="Solomon M.B."/>
            <person name="Breakwell D.P."/>
            <person name="Burnett S.H."/>
            <person name="Grose J.H."/>
        </authorList>
    </citation>
    <scope>NUCLEOTIDE SEQUENCE [LARGE SCALE GENOMIC DNA]</scope>
    <source>
        <strain evidence="3 4">16</strain>
    </source>
</reference>
<accession>A0A0P6W900</accession>
<dbReference type="SUPFAM" id="SSF53300">
    <property type="entry name" value="vWA-like"/>
    <property type="match status" value="1"/>
</dbReference>
<dbReference type="AlphaFoldDB" id="A0A0P6W900"/>
<keyword evidence="1" id="KW-0732">Signal</keyword>
<keyword evidence="4" id="KW-1185">Reference proteome</keyword>
<dbReference type="PROSITE" id="PS50234">
    <property type="entry name" value="VWFA"/>
    <property type="match status" value="1"/>
</dbReference>
<dbReference type="EMBL" id="LJYW01000001">
    <property type="protein sequence ID" value="KPL53756.1"/>
    <property type="molecule type" value="Genomic_DNA"/>
</dbReference>
<organism evidence="3 4">
    <name type="scientific">Prosthecodimorpha hirschii</name>
    <dbReference type="NCBI Taxonomy" id="665126"/>
    <lineage>
        <taxon>Bacteria</taxon>
        <taxon>Pseudomonadati</taxon>
        <taxon>Pseudomonadota</taxon>
        <taxon>Alphaproteobacteria</taxon>
        <taxon>Hyphomicrobiales</taxon>
        <taxon>Ancalomicrobiaceae</taxon>
        <taxon>Prosthecodimorpha</taxon>
    </lineage>
</organism>
<dbReference type="InterPro" id="IPR036465">
    <property type="entry name" value="vWFA_dom_sf"/>
</dbReference>
<protein>
    <recommendedName>
        <fullName evidence="2">VWFA domain-containing protein</fullName>
    </recommendedName>
</protein>
<dbReference type="InterPro" id="IPR002035">
    <property type="entry name" value="VWF_A"/>
</dbReference>
<proteinExistence type="predicted"/>
<dbReference type="Pfam" id="PF13519">
    <property type="entry name" value="VWA_2"/>
    <property type="match status" value="1"/>
</dbReference>
<comment type="caution">
    <text evidence="3">The sequence shown here is derived from an EMBL/GenBank/DDBJ whole genome shotgun (WGS) entry which is preliminary data.</text>
</comment>
<dbReference type="Gene3D" id="3.40.50.410">
    <property type="entry name" value="von Willebrand factor, type A domain"/>
    <property type="match status" value="1"/>
</dbReference>
<feature type="signal peptide" evidence="1">
    <location>
        <begin position="1"/>
        <end position="22"/>
    </location>
</feature>
<evidence type="ECO:0000313" key="4">
    <source>
        <dbReference type="Proteomes" id="UP000048984"/>
    </source>
</evidence>
<dbReference type="Proteomes" id="UP000048984">
    <property type="component" value="Unassembled WGS sequence"/>
</dbReference>
<dbReference type="SMART" id="SM00327">
    <property type="entry name" value="VWA"/>
    <property type="match status" value="1"/>
</dbReference>
<evidence type="ECO:0000313" key="3">
    <source>
        <dbReference type="EMBL" id="KPL53756.1"/>
    </source>
</evidence>
<evidence type="ECO:0000256" key="1">
    <source>
        <dbReference type="SAM" id="SignalP"/>
    </source>
</evidence>
<feature type="chain" id="PRO_5006132199" description="VWFA domain-containing protein" evidence="1">
    <location>
        <begin position="23"/>
        <end position="562"/>
    </location>
</feature>
<dbReference type="STRING" id="665126.ABB55_17345"/>
<reference evidence="3 4" key="2">
    <citation type="submission" date="2015-10" db="EMBL/GenBank/DDBJ databases">
        <title>Draft Genome Sequence of Prosthecomicrobium hirschii ATCC 27832.</title>
        <authorList>
            <person name="Daniel J."/>
            <person name="Givan S.A."/>
            <person name="Brun Y.V."/>
            <person name="Brown P.J."/>
        </authorList>
    </citation>
    <scope>NUCLEOTIDE SEQUENCE [LARGE SCALE GENOMIC DNA]</scope>
    <source>
        <strain evidence="3 4">16</strain>
    </source>
</reference>
<sequence>MTRAAVTLLLPALLSAAPVSIATTPVAAQAQGTETMLILDASGSMWGLVDGRTKIAGARTAVGTILGQFKPGDRVGLMVYGHRSKGECSDIETVVPLSPFDPDRIRAAVAGVEPKGRTPIADSLRQAAAALKGGEARANVILVSDGIETCNADPCAVAAELKRADVGLVAHVIGFDVADPVAKRQLACIAGATGGVYLDAANADGLASALTRAVAAARAPAVAPKPAPAAQAEPDPLAANNLRAIARLAAGSDPVTDSGLAWALHAKSGAEAGAWLSTDYGARLARGQEPGNYVLRVTLGNVTRDLPVTVRRDGITSVDVVLDAGTVTSEGRIVGSGAKAEGVAWEVRDSAGQWIATQYDAVPRFVLPAGAYEMTLTKGSASAKKAFALAAGDSINLGLALDSSRLTVDAVFAADEPVETGLVVEVREPRRDATTPGRWIATQYDTLSAFDLPSGTYEVIARAGLAEKSRIVEIGAGEPIKVTFDLQAGFAALTASGASKIEIAAARKSISGQRKLLDTAFGETFEKAMPAGDYVAIVTRGTNTSEVRFTVSAGERTEQSLD</sequence>